<proteinExistence type="predicted"/>
<dbReference type="Proteomes" id="UP001432251">
    <property type="component" value="Chromosome"/>
</dbReference>
<dbReference type="EMBL" id="CP146022">
    <property type="protein sequence ID" value="WWQ65202.1"/>
    <property type="molecule type" value="Genomic_DNA"/>
</dbReference>
<reference evidence="1" key="1">
    <citation type="journal article" date="2025" name="Int. J. Syst. Evol. Microbiol.">
        <title>Streptomyces citrinus sp. nov., with yellow diffusible pigment.</title>
        <authorList>
            <person name="He Y."/>
            <person name="Yang E."/>
            <person name="Xu J."/>
            <person name="Sun Y."/>
            <person name="Sun L."/>
        </authorList>
    </citation>
    <scope>NUCLEOTIDE SEQUENCE</scope>
    <source>
        <strain evidence="1">Q6</strain>
    </source>
</reference>
<sequence>MDAFNGLASRPDGGAGTNILLLGTDGRNTITRAEKERFHAGGVACNCSDTMMLVHLSEDRDRVSVVSLPRDSYAEIPEHRAADGSLREQHPAKINAAYAEGGAPLAVQTVESMTGVRIDHFLQIDFRRFIDSVDAVKGVDVCTTRRLSDSATKLDLRPGRHRLAGGPALQYVRSRHVDASADLGRVQRQQRFLVNVLRNAGLKSILADPRRSAELARTVLGSMSVDQGFSLDDLLSMARDLRAVPLSRTEFGTVPIGGFNPLIENVGSTLRWDQERAAHLFSDLREDRPVTPPGSHDEPQDPPRLNVQTFVHGDTLDCA</sequence>
<evidence type="ECO:0000313" key="1">
    <source>
        <dbReference type="EMBL" id="WWQ65202.1"/>
    </source>
</evidence>
<name>A0ACD5ADB6_9ACTN</name>
<accession>A0ACD5ADB6</accession>
<keyword evidence="2" id="KW-1185">Reference proteome</keyword>
<organism evidence="1 2">
    <name type="scientific">Streptomyces citrinus</name>
    <dbReference type="NCBI Taxonomy" id="3118173"/>
    <lineage>
        <taxon>Bacteria</taxon>
        <taxon>Bacillati</taxon>
        <taxon>Actinomycetota</taxon>
        <taxon>Actinomycetes</taxon>
        <taxon>Kitasatosporales</taxon>
        <taxon>Streptomycetaceae</taxon>
        <taxon>Streptomyces</taxon>
    </lineage>
</organism>
<gene>
    <name evidence="1" type="ORF">V2W30_18930</name>
</gene>
<evidence type="ECO:0000313" key="2">
    <source>
        <dbReference type="Proteomes" id="UP001432251"/>
    </source>
</evidence>
<protein>
    <submittedName>
        <fullName evidence="1">LCP family protein</fullName>
    </submittedName>
</protein>